<gene>
    <name evidence="5" type="ORF">GCM10022384_31270</name>
</gene>
<dbReference type="InterPro" id="IPR050515">
    <property type="entry name" value="Beta-lactam/transpept"/>
</dbReference>
<feature type="compositionally biased region" description="Gly residues" evidence="1">
    <location>
        <begin position="204"/>
        <end position="213"/>
    </location>
</feature>
<keyword evidence="2" id="KW-0472">Membrane</keyword>
<proteinExistence type="predicted"/>
<dbReference type="Gene3D" id="3.40.710.10">
    <property type="entry name" value="DD-peptidase/beta-lactamase superfamily"/>
    <property type="match status" value="1"/>
</dbReference>
<evidence type="ECO:0000256" key="2">
    <source>
        <dbReference type="SAM" id="Phobius"/>
    </source>
</evidence>
<dbReference type="Proteomes" id="UP001500034">
    <property type="component" value="Unassembled WGS sequence"/>
</dbReference>
<dbReference type="InterPro" id="IPR012338">
    <property type="entry name" value="Beta-lactam/transpept-like"/>
</dbReference>
<evidence type="ECO:0000313" key="5">
    <source>
        <dbReference type="EMBL" id="GAA3979555.1"/>
    </source>
</evidence>
<sequence>MPDDAPHLTSPRRRGPRNGVRAVAAVGVVLAIAAGGSYAAGFGPFARGDDGPDPAAMKQARAFLADWAAGRLPSAAGRTTSPDTAQEVLQSFTAGLDISKPELTAAPDVKEEAEDGTLGVPFTAKMPITGLGTWTYESRLPLREQDDGGWKVDWRLSLVHPRLSETAKFRLEREETTPPEVTDREGTSLSGGDHPSLTPLLGRLAGGADGGPRGAVELIDRATGETVRTEASFGKKPDPAAEGEPVRTTLDATWQSAAEQALAEADGKNAALVALRIDNGEVLALANSPSSGFNRAASGTYAPGSTWKIVTSTALLLKDAVAPDDVVDCPKYLTVGKEFHNVETSEYPGATFRKDFTESCNTAFISLRGKLDDGELGEVARTHFGVGQEWHIGIPTYDGSVPVPKDETEKAASMIGQGRVQANPLIMASVTATAVSGEFHQPSVTAGNTDETRTEPLPDEVVTQLRELMRATVTDGTARVLADLPGEIGAKTGTAEVSDDQDNNGWLVAHRGNVAVAVVVEEGVTGGGSAGPVVHSLLSAVPEDPS</sequence>
<reference evidence="6" key="1">
    <citation type="journal article" date="2019" name="Int. J. Syst. Evol. Microbiol.">
        <title>The Global Catalogue of Microorganisms (GCM) 10K type strain sequencing project: providing services to taxonomists for standard genome sequencing and annotation.</title>
        <authorList>
            <consortium name="The Broad Institute Genomics Platform"/>
            <consortium name="The Broad Institute Genome Sequencing Center for Infectious Disease"/>
            <person name="Wu L."/>
            <person name="Ma J."/>
        </authorList>
    </citation>
    <scope>NUCLEOTIDE SEQUENCE [LARGE SCALE GENOMIC DNA]</scope>
    <source>
        <strain evidence="6">JCM 17027</strain>
    </source>
</reference>
<dbReference type="RefSeq" id="WP_345592830.1">
    <property type="nucleotide sequence ID" value="NZ_BAABCQ010000052.1"/>
</dbReference>
<evidence type="ECO:0000313" key="6">
    <source>
        <dbReference type="Proteomes" id="UP001500034"/>
    </source>
</evidence>
<dbReference type="EMBL" id="BAABCQ010000052">
    <property type="protein sequence ID" value="GAA3979555.1"/>
    <property type="molecule type" value="Genomic_DNA"/>
</dbReference>
<organism evidence="5 6">
    <name type="scientific">Streptomyces marokkonensis</name>
    <dbReference type="NCBI Taxonomy" id="324855"/>
    <lineage>
        <taxon>Bacteria</taxon>
        <taxon>Bacillati</taxon>
        <taxon>Actinomycetota</taxon>
        <taxon>Actinomycetes</taxon>
        <taxon>Kitasatosporales</taxon>
        <taxon>Streptomycetaceae</taxon>
        <taxon>Streptomyces</taxon>
    </lineage>
</organism>
<dbReference type="Pfam" id="PF05223">
    <property type="entry name" value="MecA_N"/>
    <property type="match status" value="1"/>
</dbReference>
<accession>A0ABP7QBZ3</accession>
<feature type="domain" description="NTF2-like N-terminal transpeptidase" evidence="4">
    <location>
        <begin position="56"/>
        <end position="166"/>
    </location>
</feature>
<dbReference type="InterPro" id="IPR001460">
    <property type="entry name" value="PCN-bd_Tpept"/>
</dbReference>
<dbReference type="PANTHER" id="PTHR30627:SF24">
    <property type="entry name" value="PENICILLIN-BINDING PROTEIN 4B"/>
    <property type="match status" value="1"/>
</dbReference>
<evidence type="ECO:0000259" key="3">
    <source>
        <dbReference type="Pfam" id="PF00905"/>
    </source>
</evidence>
<protein>
    <submittedName>
        <fullName evidence="5">Penicillin-binding transpeptidase domain-containing protein</fullName>
    </submittedName>
</protein>
<keyword evidence="6" id="KW-1185">Reference proteome</keyword>
<dbReference type="InterPro" id="IPR007887">
    <property type="entry name" value="MecA_N"/>
</dbReference>
<name>A0ABP7QBZ3_9ACTN</name>
<dbReference type="Pfam" id="PF00905">
    <property type="entry name" value="Transpeptidase"/>
    <property type="match status" value="1"/>
</dbReference>
<feature type="domain" description="Penicillin-binding protein transpeptidase" evidence="3">
    <location>
        <begin position="271"/>
        <end position="538"/>
    </location>
</feature>
<feature type="region of interest" description="Disordered" evidence="1">
    <location>
        <begin position="169"/>
        <end position="214"/>
    </location>
</feature>
<dbReference type="PANTHER" id="PTHR30627">
    <property type="entry name" value="PEPTIDOGLYCAN D,D-TRANSPEPTIDASE"/>
    <property type="match status" value="1"/>
</dbReference>
<feature type="transmembrane region" description="Helical" evidence="2">
    <location>
        <begin position="20"/>
        <end position="40"/>
    </location>
</feature>
<dbReference type="SUPFAM" id="SSF56601">
    <property type="entry name" value="beta-lactamase/transpeptidase-like"/>
    <property type="match status" value="1"/>
</dbReference>
<feature type="compositionally biased region" description="Basic and acidic residues" evidence="1">
    <location>
        <begin position="169"/>
        <end position="186"/>
    </location>
</feature>
<comment type="caution">
    <text evidence="5">The sequence shown here is derived from an EMBL/GenBank/DDBJ whole genome shotgun (WGS) entry which is preliminary data.</text>
</comment>
<keyword evidence="2" id="KW-1133">Transmembrane helix</keyword>
<evidence type="ECO:0000256" key="1">
    <source>
        <dbReference type="SAM" id="MobiDB-lite"/>
    </source>
</evidence>
<keyword evidence="2" id="KW-0812">Transmembrane</keyword>
<evidence type="ECO:0000259" key="4">
    <source>
        <dbReference type="Pfam" id="PF05223"/>
    </source>
</evidence>
<feature type="region of interest" description="Disordered" evidence="1">
    <location>
        <begin position="226"/>
        <end position="246"/>
    </location>
</feature>